<dbReference type="PANTHER" id="PTHR18934">
    <property type="entry name" value="ATP-DEPENDENT RNA HELICASE"/>
    <property type="match status" value="1"/>
</dbReference>
<reference evidence="7" key="1">
    <citation type="submission" date="2017-03" db="EMBL/GenBank/DDBJ databases">
        <title>Genomes of endolithic fungi from Antarctica.</title>
        <authorList>
            <person name="Coleine C."/>
            <person name="Masonjones S."/>
            <person name="Stajich J.E."/>
        </authorList>
    </citation>
    <scope>NUCLEOTIDE SEQUENCE [LARGE SCALE GENOMIC DNA]</scope>
    <source>
        <strain evidence="7">CCFEE 5527</strain>
    </source>
</reference>
<accession>A0A1V8TQU4</accession>
<keyword evidence="1" id="KW-0547">Nucleotide-binding</keyword>
<dbReference type="GO" id="GO:0016787">
    <property type="term" value="F:hydrolase activity"/>
    <property type="evidence" value="ECO:0007669"/>
    <property type="project" value="UniProtKB-KW"/>
</dbReference>
<dbReference type="Proteomes" id="UP000192596">
    <property type="component" value="Unassembled WGS sequence"/>
</dbReference>
<dbReference type="CDD" id="cd17917">
    <property type="entry name" value="DEXHc_RHA-like"/>
    <property type="match status" value="1"/>
</dbReference>
<evidence type="ECO:0000256" key="4">
    <source>
        <dbReference type="ARBA" id="ARBA00022840"/>
    </source>
</evidence>
<dbReference type="GO" id="GO:0004386">
    <property type="term" value="F:helicase activity"/>
    <property type="evidence" value="ECO:0007669"/>
    <property type="project" value="UniProtKB-KW"/>
</dbReference>
<proteinExistence type="predicted"/>
<dbReference type="AlphaFoldDB" id="A0A1V8TQU4"/>
<dbReference type="SMART" id="SM00487">
    <property type="entry name" value="DEXDc"/>
    <property type="match status" value="1"/>
</dbReference>
<dbReference type="InterPro" id="IPR014001">
    <property type="entry name" value="Helicase_ATP-bd"/>
</dbReference>
<dbReference type="GO" id="GO:0005524">
    <property type="term" value="F:ATP binding"/>
    <property type="evidence" value="ECO:0007669"/>
    <property type="project" value="UniProtKB-KW"/>
</dbReference>
<dbReference type="PANTHER" id="PTHR18934:SF99">
    <property type="entry name" value="ATP-DEPENDENT RNA HELICASE DHX37-RELATED"/>
    <property type="match status" value="1"/>
</dbReference>
<dbReference type="InterPro" id="IPR011545">
    <property type="entry name" value="DEAD/DEAH_box_helicase_dom"/>
</dbReference>
<dbReference type="Gene3D" id="1.20.120.1080">
    <property type="match status" value="1"/>
</dbReference>
<evidence type="ECO:0000313" key="7">
    <source>
        <dbReference type="Proteomes" id="UP000192596"/>
    </source>
</evidence>
<organism evidence="6 7">
    <name type="scientific">Cryoendolithus antarcticus</name>
    <dbReference type="NCBI Taxonomy" id="1507870"/>
    <lineage>
        <taxon>Eukaryota</taxon>
        <taxon>Fungi</taxon>
        <taxon>Dikarya</taxon>
        <taxon>Ascomycota</taxon>
        <taxon>Pezizomycotina</taxon>
        <taxon>Dothideomycetes</taxon>
        <taxon>Dothideomycetidae</taxon>
        <taxon>Cladosporiales</taxon>
        <taxon>Cladosporiaceae</taxon>
        <taxon>Cryoendolithus</taxon>
    </lineage>
</organism>
<evidence type="ECO:0000256" key="1">
    <source>
        <dbReference type="ARBA" id="ARBA00022741"/>
    </source>
</evidence>
<dbReference type="EMBL" id="NAJO01000003">
    <property type="protein sequence ID" value="OQO13753.1"/>
    <property type="molecule type" value="Genomic_DNA"/>
</dbReference>
<sequence>MSSSDINPHNKKPYSVNYKILRERAKKLLVSIDIPRILRALEEYNILILVSETGSGKTSQVPRAVLSVTPVGKVAVTQTTRIAADLVVKRIAALEDVDVGDLVGIRRKDSVKVGKATRIEVVTDGTFVQTAKSDRSLSKYGAIIVDEAHTHTIQTDMVLGHVKELSLERPKNLKVIIMSATIDVDQFLDFFPGAGAIKVQGRPFEVGVKYLPQLILDITDSIVMTVMHAHLTEPSGNTLVFVSGVKQIRAIIEQINRYMLAREDRSPVFSPDYVGRLDCYPLFSQLPQPQQDFAIEATSITITGVTIVIDSCKVKSNVWQPEAESWALTERSVSQAVATQRTGRAGRTPKGVAYRMCTQTGFHAQLSAHTVPQMQTGDMVQEVLDILKIDRNPLTFSYPAKPATETVVKALGILVPVQAVEKCPTGLQITPRGLDIVRLPVDIYSAIMLLDSPMFNCQDQAVSLVAMIEASEKGSNVFVKPSAKDVAAFCEEHMLNAHVLKVADNLRLTLLSHLTQLEDAQGRKRWVAAYVPLDNRSFYTSVLRIIARANFLRVAKRVPRKADAKPKDPVKWEMVRNGEVTPVSDKGCIPAVGSDWIVFGEYSDPAPLLRQLRMVTPIPLELIVTAAPFHWCQLNLAGTDHVQDGLVDAISRLTQCSEAYVRSATPPNPSMPSDTSAAE</sequence>
<keyword evidence="2" id="KW-0378">Hydrolase</keyword>
<dbReference type="Pfam" id="PF00270">
    <property type="entry name" value="DEAD"/>
    <property type="match status" value="1"/>
</dbReference>
<dbReference type="STRING" id="1507870.A0A1V8TQU4"/>
<comment type="caution">
    <text evidence="6">The sequence shown here is derived from an EMBL/GenBank/DDBJ whole genome shotgun (WGS) entry which is preliminary data.</text>
</comment>
<protein>
    <recommendedName>
        <fullName evidence="5">Helicase ATP-binding domain-containing protein</fullName>
    </recommendedName>
</protein>
<evidence type="ECO:0000313" key="6">
    <source>
        <dbReference type="EMBL" id="OQO13753.1"/>
    </source>
</evidence>
<keyword evidence="4" id="KW-0067">ATP-binding</keyword>
<keyword evidence="3" id="KW-0347">Helicase</keyword>
<dbReference type="OrthoDB" id="3752560at2759"/>
<gene>
    <name evidence="6" type="ORF">B0A48_01983</name>
</gene>
<evidence type="ECO:0000256" key="2">
    <source>
        <dbReference type="ARBA" id="ARBA00022801"/>
    </source>
</evidence>
<dbReference type="SUPFAM" id="SSF52540">
    <property type="entry name" value="P-loop containing nucleoside triphosphate hydrolases"/>
    <property type="match status" value="1"/>
</dbReference>
<dbReference type="InParanoid" id="A0A1V8TQU4"/>
<dbReference type="CDD" id="cd18791">
    <property type="entry name" value="SF2_C_RHA"/>
    <property type="match status" value="1"/>
</dbReference>
<dbReference type="GO" id="GO:0003723">
    <property type="term" value="F:RNA binding"/>
    <property type="evidence" value="ECO:0007669"/>
    <property type="project" value="TreeGrafter"/>
</dbReference>
<dbReference type="SMART" id="SM00847">
    <property type="entry name" value="HA2"/>
    <property type="match status" value="1"/>
</dbReference>
<keyword evidence="7" id="KW-1185">Reference proteome</keyword>
<dbReference type="Gene3D" id="3.40.50.300">
    <property type="entry name" value="P-loop containing nucleotide triphosphate hydrolases"/>
    <property type="match status" value="2"/>
</dbReference>
<dbReference type="InterPro" id="IPR007502">
    <property type="entry name" value="Helicase-assoc_dom"/>
</dbReference>
<name>A0A1V8TQU4_9PEZI</name>
<evidence type="ECO:0000259" key="5">
    <source>
        <dbReference type="PROSITE" id="PS51192"/>
    </source>
</evidence>
<evidence type="ECO:0000256" key="3">
    <source>
        <dbReference type="ARBA" id="ARBA00022806"/>
    </source>
</evidence>
<feature type="domain" description="Helicase ATP-binding" evidence="5">
    <location>
        <begin position="38"/>
        <end position="200"/>
    </location>
</feature>
<dbReference type="InterPro" id="IPR027417">
    <property type="entry name" value="P-loop_NTPase"/>
</dbReference>
<dbReference type="PROSITE" id="PS51192">
    <property type="entry name" value="HELICASE_ATP_BIND_1"/>
    <property type="match status" value="1"/>
</dbReference>